<dbReference type="SUPFAM" id="SSF55874">
    <property type="entry name" value="ATPase domain of HSP90 chaperone/DNA topoisomerase II/histidine kinase"/>
    <property type="match status" value="1"/>
</dbReference>
<dbReference type="FunFam" id="3.30.565.10:FF:000023">
    <property type="entry name" value="PAS domain-containing sensor histidine kinase"/>
    <property type="match status" value="1"/>
</dbReference>
<feature type="domain" description="Histidine kinase" evidence="13">
    <location>
        <begin position="1"/>
        <end position="214"/>
    </location>
</feature>
<feature type="region of interest" description="Disordered" evidence="12">
    <location>
        <begin position="199"/>
        <end position="221"/>
    </location>
</feature>
<evidence type="ECO:0000256" key="10">
    <source>
        <dbReference type="ARBA" id="ARBA00023012"/>
    </source>
</evidence>
<dbReference type="EMBL" id="VSSQ01050724">
    <property type="protein sequence ID" value="MPN04804.1"/>
    <property type="molecule type" value="Genomic_DNA"/>
</dbReference>
<dbReference type="InterPro" id="IPR036890">
    <property type="entry name" value="HATPase_C_sf"/>
</dbReference>
<dbReference type="PANTHER" id="PTHR43711">
    <property type="entry name" value="TWO-COMPONENT HISTIDINE KINASE"/>
    <property type="match status" value="1"/>
</dbReference>
<dbReference type="AlphaFoldDB" id="A0A645EWG5"/>
<dbReference type="Gene3D" id="3.30.565.10">
    <property type="entry name" value="Histidine kinase-like ATPase, C-terminal domain"/>
    <property type="match status" value="1"/>
</dbReference>
<evidence type="ECO:0000313" key="14">
    <source>
        <dbReference type="EMBL" id="MPN04804.1"/>
    </source>
</evidence>
<evidence type="ECO:0000256" key="8">
    <source>
        <dbReference type="ARBA" id="ARBA00022777"/>
    </source>
</evidence>
<keyword evidence="9" id="KW-0067">ATP-binding</keyword>
<dbReference type="CDD" id="cd00082">
    <property type="entry name" value="HisKA"/>
    <property type="match status" value="1"/>
</dbReference>
<evidence type="ECO:0000256" key="7">
    <source>
        <dbReference type="ARBA" id="ARBA00022741"/>
    </source>
</evidence>
<proteinExistence type="predicted"/>
<comment type="caution">
    <text evidence="14">The sequence shown here is derived from an EMBL/GenBank/DDBJ whole genome shotgun (WGS) entry which is preliminary data.</text>
</comment>
<dbReference type="PRINTS" id="PR00344">
    <property type="entry name" value="BCTRLSENSOR"/>
</dbReference>
<dbReference type="InterPro" id="IPR004358">
    <property type="entry name" value="Sig_transdc_His_kin-like_C"/>
</dbReference>
<dbReference type="EC" id="2.7.13.3" evidence="3"/>
<evidence type="ECO:0000256" key="6">
    <source>
        <dbReference type="ARBA" id="ARBA00022679"/>
    </source>
</evidence>
<evidence type="ECO:0000256" key="1">
    <source>
        <dbReference type="ARBA" id="ARBA00000085"/>
    </source>
</evidence>
<comment type="catalytic activity">
    <reaction evidence="1">
        <text>ATP + protein L-histidine = ADP + protein N-phospho-L-histidine.</text>
        <dbReference type="EC" id="2.7.13.3"/>
    </reaction>
</comment>
<keyword evidence="10" id="KW-0902">Two-component regulatory system</keyword>
<keyword evidence="4" id="KW-1003">Cell membrane</keyword>
<gene>
    <name evidence="14" type="primary">senX3_8</name>
    <name evidence="14" type="ORF">SDC9_152052</name>
</gene>
<evidence type="ECO:0000256" key="9">
    <source>
        <dbReference type="ARBA" id="ARBA00022840"/>
    </source>
</evidence>
<evidence type="ECO:0000256" key="11">
    <source>
        <dbReference type="ARBA" id="ARBA00023136"/>
    </source>
</evidence>
<dbReference type="PANTHER" id="PTHR43711:SF1">
    <property type="entry name" value="HISTIDINE KINASE 1"/>
    <property type="match status" value="1"/>
</dbReference>
<dbReference type="GO" id="GO:0005524">
    <property type="term" value="F:ATP binding"/>
    <property type="evidence" value="ECO:0007669"/>
    <property type="project" value="UniProtKB-KW"/>
</dbReference>
<protein>
    <recommendedName>
        <fullName evidence="3">histidine kinase</fullName>
        <ecNumber evidence="3">2.7.13.3</ecNumber>
    </recommendedName>
</protein>
<feature type="compositionally biased region" description="Basic and acidic residues" evidence="12">
    <location>
        <begin position="211"/>
        <end position="221"/>
    </location>
</feature>
<keyword evidence="5" id="KW-0597">Phosphoprotein</keyword>
<dbReference type="CDD" id="cd00075">
    <property type="entry name" value="HATPase"/>
    <property type="match status" value="1"/>
</dbReference>
<dbReference type="SUPFAM" id="SSF47384">
    <property type="entry name" value="Homodimeric domain of signal transducing histidine kinase"/>
    <property type="match status" value="1"/>
</dbReference>
<dbReference type="Pfam" id="PF02518">
    <property type="entry name" value="HATPase_c"/>
    <property type="match status" value="1"/>
</dbReference>
<dbReference type="InterPro" id="IPR036097">
    <property type="entry name" value="HisK_dim/P_sf"/>
</dbReference>
<evidence type="ECO:0000256" key="5">
    <source>
        <dbReference type="ARBA" id="ARBA00022553"/>
    </source>
</evidence>
<reference evidence="14" key="1">
    <citation type="submission" date="2019-08" db="EMBL/GenBank/DDBJ databases">
        <authorList>
            <person name="Kucharzyk K."/>
            <person name="Murdoch R.W."/>
            <person name="Higgins S."/>
            <person name="Loffler F."/>
        </authorList>
    </citation>
    <scope>NUCLEOTIDE SEQUENCE</scope>
</reference>
<keyword evidence="11" id="KW-0472">Membrane</keyword>
<keyword evidence="7" id="KW-0547">Nucleotide-binding</keyword>
<organism evidence="14">
    <name type="scientific">bioreactor metagenome</name>
    <dbReference type="NCBI Taxonomy" id="1076179"/>
    <lineage>
        <taxon>unclassified sequences</taxon>
        <taxon>metagenomes</taxon>
        <taxon>ecological metagenomes</taxon>
    </lineage>
</organism>
<keyword evidence="6 14" id="KW-0808">Transferase</keyword>
<accession>A0A645EWG5</accession>
<evidence type="ECO:0000256" key="3">
    <source>
        <dbReference type="ARBA" id="ARBA00012438"/>
    </source>
</evidence>
<evidence type="ECO:0000259" key="13">
    <source>
        <dbReference type="PROSITE" id="PS50109"/>
    </source>
</evidence>
<evidence type="ECO:0000256" key="12">
    <source>
        <dbReference type="SAM" id="MobiDB-lite"/>
    </source>
</evidence>
<dbReference type="PROSITE" id="PS50109">
    <property type="entry name" value="HIS_KIN"/>
    <property type="match status" value="1"/>
</dbReference>
<name>A0A645EWG5_9ZZZZ</name>
<dbReference type="Pfam" id="PF00512">
    <property type="entry name" value="HisKA"/>
    <property type="match status" value="1"/>
</dbReference>
<sequence>MRLMAESLETERVKEPERQREYFRLMSQECRRLSGMISNVLDFSRIQQGRKDYHFQPVDIVALLRDTCLLMQPNAAERKVRLETRVPENWEETPILDGQAVQQALINLVENAIKHSPAGEVVTIGLDDSSPLHPHTIGVRIWVEDHGPGIPAAEHERIFERFYRLGSELRRETPGVGIGLSIVKHIAEAHGGRVTVQSAPGQGSRFTLELPGRHPGDSSNS</sequence>
<dbReference type="SMART" id="SM00387">
    <property type="entry name" value="HATPase_c"/>
    <property type="match status" value="1"/>
</dbReference>
<dbReference type="GO" id="GO:0005886">
    <property type="term" value="C:plasma membrane"/>
    <property type="evidence" value="ECO:0007669"/>
    <property type="project" value="UniProtKB-SubCell"/>
</dbReference>
<dbReference type="InterPro" id="IPR005467">
    <property type="entry name" value="His_kinase_dom"/>
</dbReference>
<dbReference type="InterPro" id="IPR003661">
    <property type="entry name" value="HisK_dim/P_dom"/>
</dbReference>
<dbReference type="GO" id="GO:0000155">
    <property type="term" value="F:phosphorelay sensor kinase activity"/>
    <property type="evidence" value="ECO:0007669"/>
    <property type="project" value="InterPro"/>
</dbReference>
<dbReference type="InterPro" id="IPR050736">
    <property type="entry name" value="Sensor_HK_Regulatory"/>
</dbReference>
<keyword evidence="8 14" id="KW-0418">Kinase</keyword>
<evidence type="ECO:0000256" key="2">
    <source>
        <dbReference type="ARBA" id="ARBA00004236"/>
    </source>
</evidence>
<evidence type="ECO:0000256" key="4">
    <source>
        <dbReference type="ARBA" id="ARBA00022475"/>
    </source>
</evidence>
<dbReference type="InterPro" id="IPR003594">
    <property type="entry name" value="HATPase_dom"/>
</dbReference>
<comment type="subcellular location">
    <subcellularLocation>
        <location evidence="2">Cell membrane</location>
    </subcellularLocation>
</comment>
<dbReference type="Gene3D" id="1.10.287.130">
    <property type="match status" value="1"/>
</dbReference>